<feature type="compositionally biased region" description="Basic and acidic residues" evidence="1">
    <location>
        <begin position="40"/>
        <end position="52"/>
    </location>
</feature>
<protein>
    <submittedName>
        <fullName evidence="3">Uncharacterized protein</fullName>
    </submittedName>
</protein>
<keyword evidence="2" id="KW-0732">Signal</keyword>
<evidence type="ECO:0000256" key="2">
    <source>
        <dbReference type="SAM" id="SignalP"/>
    </source>
</evidence>
<gene>
    <name evidence="3" type="ORF">ACG02S_14335</name>
</gene>
<organism evidence="3 4">
    <name type="scientific">Pelomonas dachongensis</name>
    <dbReference type="NCBI Taxonomy" id="3299029"/>
    <lineage>
        <taxon>Bacteria</taxon>
        <taxon>Pseudomonadati</taxon>
        <taxon>Pseudomonadota</taxon>
        <taxon>Betaproteobacteria</taxon>
        <taxon>Burkholderiales</taxon>
        <taxon>Sphaerotilaceae</taxon>
        <taxon>Roseateles</taxon>
    </lineage>
</organism>
<evidence type="ECO:0000313" key="4">
    <source>
        <dbReference type="Proteomes" id="UP001606300"/>
    </source>
</evidence>
<feature type="signal peptide" evidence="2">
    <location>
        <begin position="1"/>
        <end position="21"/>
    </location>
</feature>
<dbReference type="Proteomes" id="UP001606300">
    <property type="component" value="Unassembled WGS sequence"/>
</dbReference>
<dbReference type="EMBL" id="JBIGHY010000004">
    <property type="protein sequence ID" value="MFG6415074.1"/>
    <property type="molecule type" value="Genomic_DNA"/>
</dbReference>
<name>A0ABW7EQD1_9BURK</name>
<sequence length="414" mass="45716">MSRLATIAIVLLGSLASAAHAQFDARAQQQQAARQQQQEQMRRQQEDMRRQQQEQMRQQMQQQQRQQMQQQQREQMQQQQREQARQQQQEMQRQQRQQQSSQSRQQAQDAQRQAQQNQQRQAQQNAAQAQRTHAAGLSDRRTFSNGVSKSVAPPTNAQLAKGYTGKQTLDGRALVKVNNRILAVPASRIGLKSQPATSDRGTGPTSAPSTWSAQKQSAVRADVQKLASAAGGGGSGKGRGGEGAGGNGAGLSKVFNAAAGKRIESAKVARANGMQMGNVQRVNAAVVNIPYLDKAALEKGWKGPGSLKSGPRNYVSQRTERFVRVHTDKNRPGGSFMVREKEIAHLGNDAEKIRVYLGLPYKPQFISDVDVPAGTQMQVSVIGKNFDKETAEGFQYITMDELPREAYTNTRELK</sequence>
<feature type="compositionally biased region" description="Polar residues" evidence="1">
    <location>
        <begin position="194"/>
        <end position="217"/>
    </location>
</feature>
<dbReference type="RefSeq" id="WP_394471134.1">
    <property type="nucleotide sequence ID" value="NZ_JBIGHY010000004.1"/>
</dbReference>
<feature type="region of interest" description="Disordered" evidence="1">
    <location>
        <begin position="29"/>
        <end position="164"/>
    </location>
</feature>
<feature type="compositionally biased region" description="Polar residues" evidence="1">
    <location>
        <begin position="143"/>
        <end position="158"/>
    </location>
</feature>
<accession>A0ABW7EQD1</accession>
<keyword evidence="4" id="KW-1185">Reference proteome</keyword>
<comment type="caution">
    <text evidence="3">The sequence shown here is derived from an EMBL/GenBank/DDBJ whole genome shotgun (WGS) entry which is preliminary data.</text>
</comment>
<feature type="chain" id="PRO_5045930768" evidence="2">
    <location>
        <begin position="22"/>
        <end position="414"/>
    </location>
</feature>
<reference evidence="3 4" key="1">
    <citation type="submission" date="2024-09" db="EMBL/GenBank/DDBJ databases">
        <title>Novel species of the genus Pelomonas and Roseateles isolated from streams.</title>
        <authorList>
            <person name="Lu H."/>
        </authorList>
    </citation>
    <scope>NUCLEOTIDE SEQUENCE [LARGE SCALE GENOMIC DNA]</scope>
    <source>
        <strain evidence="3 4">DC23W</strain>
    </source>
</reference>
<feature type="compositionally biased region" description="Low complexity" evidence="1">
    <location>
        <begin position="29"/>
        <end position="39"/>
    </location>
</feature>
<feature type="compositionally biased region" description="Low complexity" evidence="1">
    <location>
        <begin position="53"/>
        <end position="131"/>
    </location>
</feature>
<evidence type="ECO:0000256" key="1">
    <source>
        <dbReference type="SAM" id="MobiDB-lite"/>
    </source>
</evidence>
<proteinExistence type="predicted"/>
<feature type="region of interest" description="Disordered" evidence="1">
    <location>
        <begin position="192"/>
        <end position="221"/>
    </location>
</feature>
<evidence type="ECO:0000313" key="3">
    <source>
        <dbReference type="EMBL" id="MFG6415074.1"/>
    </source>
</evidence>